<dbReference type="Pfam" id="PF01381">
    <property type="entry name" value="HTH_3"/>
    <property type="match status" value="1"/>
</dbReference>
<feature type="domain" description="HTH cro/C1-type" evidence="2">
    <location>
        <begin position="84"/>
        <end position="142"/>
    </location>
</feature>
<dbReference type="InterPro" id="IPR004451">
    <property type="entry name" value="MJ0586"/>
</dbReference>
<accession>A0A2R7Y834</accession>
<dbReference type="EMBL" id="NBVN01000002">
    <property type="protein sequence ID" value="PUA33698.1"/>
    <property type="molecule type" value="Genomic_DNA"/>
</dbReference>
<dbReference type="InterPro" id="IPR001387">
    <property type="entry name" value="Cro/C1-type_HTH"/>
</dbReference>
<organism evidence="3 4">
    <name type="scientific">Zestosphaera tikiterensis</name>
    <dbReference type="NCBI Taxonomy" id="1973259"/>
    <lineage>
        <taxon>Archaea</taxon>
        <taxon>Thermoproteota</taxon>
        <taxon>Thermoprotei</taxon>
        <taxon>Desulfurococcales</taxon>
        <taxon>Desulfurococcaceae</taxon>
        <taxon>Zestosphaera</taxon>
    </lineage>
</organism>
<dbReference type="CDD" id="cd00093">
    <property type="entry name" value="HTH_XRE"/>
    <property type="match status" value="1"/>
</dbReference>
<comment type="caution">
    <text evidence="3">The sequence shown here is derived from an EMBL/GenBank/DDBJ whole genome shotgun (WGS) entry which is preliminary data.</text>
</comment>
<dbReference type="GO" id="GO:0003677">
    <property type="term" value="F:DNA binding"/>
    <property type="evidence" value="ECO:0007669"/>
    <property type="project" value="InterPro"/>
</dbReference>
<evidence type="ECO:0000313" key="3">
    <source>
        <dbReference type="EMBL" id="PUA33698.1"/>
    </source>
</evidence>
<dbReference type="NCBIfam" id="TIGR00270">
    <property type="entry name" value="multiprotein bridging factor aMBF1"/>
    <property type="match status" value="1"/>
</dbReference>
<feature type="region of interest" description="Disordered" evidence="1">
    <location>
        <begin position="42"/>
        <end position="68"/>
    </location>
</feature>
<evidence type="ECO:0000256" key="1">
    <source>
        <dbReference type="SAM" id="MobiDB-lite"/>
    </source>
</evidence>
<sequence>MCGRPVRRREAKIVFVEGARLTLCGSCYSKVSRGALASEIKEATAKPTKPQTVSKPAETSKTPSPPKRISLEEYEVVPDYAERIRKAREKLGWTQKVLAEAVKESENVIKRVEAGRLTPSVDLALKLEKALGIKLLEPIADVEVTSQDITSKPKKDLTLGDVVVIRKKEDRGGGGEG</sequence>
<reference evidence="3 4" key="1">
    <citation type="journal article" date="2018" name="Syst. Appl. Microbiol.">
        <title>A new symbiotic nanoarchaeote (Candidatus Nanoclepta minutus) and its host (Zestosphaera tikiterensis gen. nov., sp. nov.) from a New Zealand hot spring.</title>
        <authorList>
            <person name="St John E."/>
            <person name="Liu Y."/>
            <person name="Podar M."/>
            <person name="Stott M.B."/>
            <person name="Meneghin J."/>
            <person name="Chen Z."/>
            <person name="Lagutin K."/>
            <person name="Mitchell K."/>
            <person name="Reysenbach A.L."/>
        </authorList>
    </citation>
    <scope>NUCLEOTIDE SEQUENCE [LARGE SCALE GENOMIC DNA]</scope>
    <source>
        <strain evidence="3">NZ3</strain>
    </source>
</reference>
<dbReference type="SMART" id="SM00530">
    <property type="entry name" value="HTH_XRE"/>
    <property type="match status" value="1"/>
</dbReference>
<dbReference type="AlphaFoldDB" id="A0A2R7Y834"/>
<dbReference type="InterPro" id="IPR010982">
    <property type="entry name" value="Lambda_DNA-bd_dom_sf"/>
</dbReference>
<dbReference type="Proteomes" id="UP000244093">
    <property type="component" value="Unassembled WGS sequence"/>
</dbReference>
<gene>
    <name evidence="3" type="ORF">B7O98_01435</name>
</gene>
<evidence type="ECO:0000313" key="4">
    <source>
        <dbReference type="Proteomes" id="UP000244093"/>
    </source>
</evidence>
<dbReference type="Gene3D" id="1.10.260.40">
    <property type="entry name" value="lambda repressor-like DNA-binding domains"/>
    <property type="match status" value="1"/>
</dbReference>
<evidence type="ECO:0000259" key="2">
    <source>
        <dbReference type="PROSITE" id="PS50943"/>
    </source>
</evidence>
<dbReference type="PROSITE" id="PS50943">
    <property type="entry name" value="HTH_CROC1"/>
    <property type="match status" value="1"/>
</dbReference>
<feature type="compositionally biased region" description="Polar residues" evidence="1">
    <location>
        <begin position="49"/>
        <end position="62"/>
    </location>
</feature>
<proteinExistence type="predicted"/>
<dbReference type="SUPFAM" id="SSF47413">
    <property type="entry name" value="lambda repressor-like DNA-binding domains"/>
    <property type="match status" value="1"/>
</dbReference>
<name>A0A2R7Y834_9CREN</name>
<protein>
    <submittedName>
        <fullName evidence="3">TIGR00270 family protein</fullName>
    </submittedName>
</protein>